<dbReference type="OMA" id="VHRWSTA"/>
<gene>
    <name evidence="2" type="ORF">TVY486_0600990</name>
</gene>
<evidence type="ECO:0000256" key="1">
    <source>
        <dbReference type="SAM" id="MobiDB-lite"/>
    </source>
</evidence>
<protein>
    <submittedName>
        <fullName evidence="2">Putative serine peptidase</fullName>
    </submittedName>
</protein>
<accession>G0TWH0</accession>
<reference evidence="2" key="1">
    <citation type="journal article" date="2012" name="Proc. Natl. Acad. Sci. U.S.A.">
        <title>Antigenic diversity is generated by distinct evolutionary mechanisms in African trypanosome species.</title>
        <authorList>
            <person name="Jackson A.P."/>
            <person name="Berry A."/>
            <person name="Aslett M."/>
            <person name="Allison H.C."/>
            <person name="Burton P."/>
            <person name="Vavrova-Anderson J."/>
            <person name="Brown R."/>
            <person name="Browne H."/>
            <person name="Corton N."/>
            <person name="Hauser H."/>
            <person name="Gamble J."/>
            <person name="Gilderthorp R."/>
            <person name="Marcello L."/>
            <person name="McQuillan J."/>
            <person name="Otto T.D."/>
            <person name="Quail M.A."/>
            <person name="Sanders M.J."/>
            <person name="van Tonder A."/>
            <person name="Ginger M.L."/>
            <person name="Field M.C."/>
            <person name="Barry J.D."/>
            <person name="Hertz-Fowler C."/>
            <person name="Berriman M."/>
        </authorList>
    </citation>
    <scope>NUCLEOTIDE SEQUENCE</scope>
    <source>
        <strain evidence="2">Y486</strain>
    </source>
</reference>
<organism evidence="2">
    <name type="scientific">Trypanosoma vivax (strain Y486)</name>
    <dbReference type="NCBI Taxonomy" id="1055687"/>
    <lineage>
        <taxon>Eukaryota</taxon>
        <taxon>Discoba</taxon>
        <taxon>Euglenozoa</taxon>
        <taxon>Kinetoplastea</taxon>
        <taxon>Metakinetoplastina</taxon>
        <taxon>Trypanosomatida</taxon>
        <taxon>Trypanosomatidae</taxon>
        <taxon>Trypanosoma</taxon>
        <taxon>Duttonella</taxon>
    </lineage>
</organism>
<dbReference type="EMBL" id="HE573022">
    <property type="protein sequence ID" value="CCC48308.1"/>
    <property type="molecule type" value="Genomic_DNA"/>
</dbReference>
<proteinExistence type="predicted"/>
<evidence type="ECO:0000313" key="2">
    <source>
        <dbReference type="EMBL" id="CCC48308.1"/>
    </source>
</evidence>
<feature type="compositionally biased region" description="Polar residues" evidence="1">
    <location>
        <begin position="434"/>
        <end position="448"/>
    </location>
</feature>
<feature type="region of interest" description="Disordered" evidence="1">
    <location>
        <begin position="420"/>
        <end position="448"/>
    </location>
</feature>
<sequence length="516" mass="57000">MLRRTLALGCSLQQLIHGVRHTSGYLRHAPPGLYLTSDFERSRRHATLLVDTSTGCNPPLTNGAYLLASTGTSDTTFREARSVLVGHPTAQDAADAVRLVDDVLCLALKRNGMEIPFEGIEVLVLSELHPLSSHCVRELLKRLPNLQIACSPLTASFLSDSTFFAGVQKSLLRNDCQFSAKDIVFADVPQTNIKVLEGDSSIPALGEGRLLQAVSGDLTPSRERWRRERKNKLAHFESFALFLYDPSFHAIVVPGTAGTHLPWLPFVVHEADAGVLLPLPDFFATQRHAGSSLMEVWRLQEQVDRVMSALERFPEAQRVLSTCYGEVPGGMDGYIGQLGHATQKLEELRSRLGHRLATDTERNMEKWSALLEEKIVKEILLVNTATTGTAPKVMDAYRKWATTSYCGRLARALAHASATLPPDPALKNTDRQPSKSSPSAGAETASGSWASVQELKRHFEKRGMAALSPILEREEIDVTVFLAMNSDDFRKLFKATFGVVKKMELLQNDLRHLRSG</sequence>
<dbReference type="VEuPathDB" id="TriTrypDB:TvY486_0600990"/>
<name>G0TWH0_TRYVY</name>
<dbReference type="AlphaFoldDB" id="G0TWH0"/>